<evidence type="ECO:0000256" key="4">
    <source>
        <dbReference type="ARBA" id="ARBA00022475"/>
    </source>
</evidence>
<dbReference type="Proteomes" id="UP001597218">
    <property type="component" value="Unassembled WGS sequence"/>
</dbReference>
<feature type="transmembrane region" description="Helical" evidence="9">
    <location>
        <begin position="437"/>
        <end position="457"/>
    </location>
</feature>
<feature type="transmembrane region" description="Helical" evidence="9">
    <location>
        <begin position="343"/>
        <end position="367"/>
    </location>
</feature>
<evidence type="ECO:0000256" key="9">
    <source>
        <dbReference type="SAM" id="Phobius"/>
    </source>
</evidence>
<keyword evidence="7 9" id="KW-0472">Membrane</keyword>
<gene>
    <name evidence="10" type="ORF">ACFSFY_01520</name>
</gene>
<dbReference type="Pfam" id="PF02028">
    <property type="entry name" value="BCCT"/>
    <property type="match status" value="1"/>
</dbReference>
<keyword evidence="11" id="KW-1185">Reference proteome</keyword>
<feature type="transmembrane region" description="Helical" evidence="9">
    <location>
        <begin position="84"/>
        <end position="108"/>
    </location>
</feature>
<dbReference type="InterPro" id="IPR000060">
    <property type="entry name" value="BCCT_transptr"/>
</dbReference>
<keyword evidence="5 9" id="KW-0812">Transmembrane</keyword>
<dbReference type="PANTHER" id="PTHR30047:SF7">
    <property type="entry name" value="HIGH-AFFINITY CHOLINE TRANSPORT PROTEIN"/>
    <property type="match status" value="1"/>
</dbReference>
<protein>
    <submittedName>
        <fullName evidence="10">BCCT family transporter</fullName>
    </submittedName>
</protein>
<comment type="subcellular location">
    <subcellularLocation>
        <location evidence="1">Cell membrane</location>
        <topology evidence="1">Multi-pass membrane protein</topology>
    </subcellularLocation>
</comment>
<sequence>MDKKFWKNPVFTISASVIFILVLLGASKPEPFRKVADILYDFTTINFGWFYLLTVFIIVLFLAGLAISKYGAIRIGGDEERPEFPFFTWIGMLFSAGFGVGLVFWGVAEPMSHYFSPPILGTEPQSAEAGRAAMGYSFFHWGISQWAIFGIVGLVIGFLQFRKKKDGLISTALEPLLGKNKKMKIGIDSFAVIATVMGIATSLGLGILQMSGGLESVFNIKSTFSIQLIIIVIVFISYMISSLSGLNKGIRYLGNFNLGLAITMLAFFFIVGPKVFILESFTLAIGDYITNFIPYSFRLQPYQGGTWVRDWTIFYWAWTIAWSPFVGAFVARVSKGRTIREFIIGVMVIPPVFACMWIATLGGTALYSDLNNGTKIAEAVDVDITSAIFQTFQHMPFTGLMSALAILLIFTFLVTSADSATYILASMTTNGSLMPPLIVKMVWGFLMSAIAAVLLYAGGLEALQSASLVAALPFTVLLLLLIFGMTKLLKKEPITVRPSDIQNFEQVERHVKKKAGKDKSSPSSNWKYRKKKDK</sequence>
<dbReference type="NCBIfam" id="TIGR00842">
    <property type="entry name" value="bcct"/>
    <property type="match status" value="1"/>
</dbReference>
<feature type="transmembrane region" description="Helical" evidence="9">
    <location>
        <begin position="222"/>
        <end position="240"/>
    </location>
</feature>
<feature type="transmembrane region" description="Helical" evidence="9">
    <location>
        <begin position="252"/>
        <end position="271"/>
    </location>
</feature>
<feature type="transmembrane region" description="Helical" evidence="9">
    <location>
        <begin position="463"/>
        <end position="483"/>
    </location>
</feature>
<feature type="region of interest" description="Disordered" evidence="8">
    <location>
        <begin position="510"/>
        <end position="534"/>
    </location>
</feature>
<keyword evidence="3" id="KW-0813">Transport</keyword>
<evidence type="ECO:0000256" key="3">
    <source>
        <dbReference type="ARBA" id="ARBA00022448"/>
    </source>
</evidence>
<proteinExistence type="inferred from homology"/>
<comment type="similarity">
    <text evidence="2">Belongs to the BCCT transporter (TC 2.A.15) family.</text>
</comment>
<feature type="transmembrane region" description="Helical" evidence="9">
    <location>
        <begin position="313"/>
        <end position="331"/>
    </location>
</feature>
<evidence type="ECO:0000256" key="1">
    <source>
        <dbReference type="ARBA" id="ARBA00004651"/>
    </source>
</evidence>
<keyword evidence="6 9" id="KW-1133">Transmembrane helix</keyword>
<evidence type="ECO:0000256" key="6">
    <source>
        <dbReference type="ARBA" id="ARBA00022989"/>
    </source>
</evidence>
<name>A0ABW4SBC9_9BACL</name>
<feature type="transmembrane region" description="Helical" evidence="9">
    <location>
        <begin position="138"/>
        <end position="159"/>
    </location>
</feature>
<evidence type="ECO:0000313" key="10">
    <source>
        <dbReference type="EMBL" id="MFD1926753.1"/>
    </source>
</evidence>
<dbReference type="PANTHER" id="PTHR30047">
    <property type="entry name" value="HIGH-AFFINITY CHOLINE TRANSPORT PROTEIN-RELATED"/>
    <property type="match status" value="1"/>
</dbReference>
<comment type="caution">
    <text evidence="10">The sequence shown here is derived from an EMBL/GenBank/DDBJ whole genome shotgun (WGS) entry which is preliminary data.</text>
</comment>
<evidence type="ECO:0000256" key="5">
    <source>
        <dbReference type="ARBA" id="ARBA00022692"/>
    </source>
</evidence>
<dbReference type="EMBL" id="JBHUGI010000004">
    <property type="protein sequence ID" value="MFD1926753.1"/>
    <property type="molecule type" value="Genomic_DNA"/>
</dbReference>
<feature type="transmembrane region" description="Helical" evidence="9">
    <location>
        <begin position="400"/>
        <end position="425"/>
    </location>
</feature>
<reference evidence="11" key="1">
    <citation type="journal article" date="2019" name="Int. J. Syst. Evol. Microbiol.">
        <title>The Global Catalogue of Microorganisms (GCM) 10K type strain sequencing project: providing services to taxonomists for standard genome sequencing and annotation.</title>
        <authorList>
            <consortium name="The Broad Institute Genomics Platform"/>
            <consortium name="The Broad Institute Genome Sequencing Center for Infectious Disease"/>
            <person name="Wu L."/>
            <person name="Ma J."/>
        </authorList>
    </citation>
    <scope>NUCLEOTIDE SEQUENCE [LARGE SCALE GENOMIC DNA]</scope>
    <source>
        <strain evidence="11">CGMCC 4.7177</strain>
    </source>
</reference>
<evidence type="ECO:0000256" key="8">
    <source>
        <dbReference type="SAM" id="MobiDB-lite"/>
    </source>
</evidence>
<accession>A0ABW4SBC9</accession>
<dbReference type="RefSeq" id="WP_381535411.1">
    <property type="nucleotide sequence ID" value="NZ_JBHUGI010000004.1"/>
</dbReference>
<feature type="transmembrane region" description="Helical" evidence="9">
    <location>
        <begin position="49"/>
        <end position="72"/>
    </location>
</feature>
<organism evidence="10 11">
    <name type="scientific">Sporosarcina siberiensis</name>
    <dbReference type="NCBI Taxonomy" id="1365606"/>
    <lineage>
        <taxon>Bacteria</taxon>
        <taxon>Bacillati</taxon>
        <taxon>Bacillota</taxon>
        <taxon>Bacilli</taxon>
        <taxon>Bacillales</taxon>
        <taxon>Caryophanaceae</taxon>
        <taxon>Sporosarcina</taxon>
    </lineage>
</organism>
<evidence type="ECO:0000313" key="11">
    <source>
        <dbReference type="Proteomes" id="UP001597218"/>
    </source>
</evidence>
<keyword evidence="4" id="KW-1003">Cell membrane</keyword>
<evidence type="ECO:0000256" key="7">
    <source>
        <dbReference type="ARBA" id="ARBA00023136"/>
    </source>
</evidence>
<feature type="transmembrane region" description="Helical" evidence="9">
    <location>
        <begin position="189"/>
        <end position="210"/>
    </location>
</feature>
<evidence type="ECO:0000256" key="2">
    <source>
        <dbReference type="ARBA" id="ARBA00005658"/>
    </source>
</evidence>